<name>A0A2Z7BYN7_9LAMI</name>
<protein>
    <submittedName>
        <fullName evidence="2">Uncharacterized protein</fullName>
    </submittedName>
</protein>
<feature type="coiled-coil region" evidence="1">
    <location>
        <begin position="62"/>
        <end position="121"/>
    </location>
</feature>
<accession>A0A2Z7BYN7</accession>
<organism evidence="2 3">
    <name type="scientific">Dorcoceras hygrometricum</name>
    <dbReference type="NCBI Taxonomy" id="472368"/>
    <lineage>
        <taxon>Eukaryota</taxon>
        <taxon>Viridiplantae</taxon>
        <taxon>Streptophyta</taxon>
        <taxon>Embryophyta</taxon>
        <taxon>Tracheophyta</taxon>
        <taxon>Spermatophyta</taxon>
        <taxon>Magnoliopsida</taxon>
        <taxon>eudicotyledons</taxon>
        <taxon>Gunneridae</taxon>
        <taxon>Pentapetalae</taxon>
        <taxon>asterids</taxon>
        <taxon>lamiids</taxon>
        <taxon>Lamiales</taxon>
        <taxon>Gesneriaceae</taxon>
        <taxon>Didymocarpoideae</taxon>
        <taxon>Trichosporeae</taxon>
        <taxon>Loxocarpinae</taxon>
        <taxon>Dorcoceras</taxon>
    </lineage>
</organism>
<sequence length="126" mass="14766">MRTRGDKRTSRKHDRKVLVVRKAPKAGRKLIQNLHPAAPHRVTVNRRRFTASWLIRLQKMRVQEVSHSFEEFKAENKSLKNRSIESSTDTLEDIDSLKTELSKLMMENELLRSESSELKAEIEKLN</sequence>
<keyword evidence="1" id="KW-0175">Coiled coil</keyword>
<dbReference type="AlphaFoldDB" id="A0A2Z7BYN7"/>
<keyword evidence="3" id="KW-1185">Reference proteome</keyword>
<evidence type="ECO:0000256" key="1">
    <source>
        <dbReference type="SAM" id="Coils"/>
    </source>
</evidence>
<dbReference type="EMBL" id="KV000931">
    <property type="protein sequence ID" value="KZV39514.1"/>
    <property type="molecule type" value="Genomic_DNA"/>
</dbReference>
<reference evidence="2 3" key="1">
    <citation type="journal article" date="2015" name="Proc. Natl. Acad. Sci. U.S.A.">
        <title>The resurrection genome of Boea hygrometrica: A blueprint for survival of dehydration.</title>
        <authorList>
            <person name="Xiao L."/>
            <person name="Yang G."/>
            <person name="Zhang L."/>
            <person name="Yang X."/>
            <person name="Zhao S."/>
            <person name="Ji Z."/>
            <person name="Zhou Q."/>
            <person name="Hu M."/>
            <person name="Wang Y."/>
            <person name="Chen M."/>
            <person name="Xu Y."/>
            <person name="Jin H."/>
            <person name="Xiao X."/>
            <person name="Hu G."/>
            <person name="Bao F."/>
            <person name="Hu Y."/>
            <person name="Wan P."/>
            <person name="Li L."/>
            <person name="Deng X."/>
            <person name="Kuang T."/>
            <person name="Xiang C."/>
            <person name="Zhu J.K."/>
            <person name="Oliver M.J."/>
            <person name="He Y."/>
        </authorList>
    </citation>
    <scope>NUCLEOTIDE SEQUENCE [LARGE SCALE GENOMIC DNA]</scope>
    <source>
        <strain evidence="3">cv. XS01</strain>
    </source>
</reference>
<gene>
    <name evidence="2" type="ORF">F511_19513</name>
</gene>
<proteinExistence type="predicted"/>
<evidence type="ECO:0000313" key="3">
    <source>
        <dbReference type="Proteomes" id="UP000250235"/>
    </source>
</evidence>
<dbReference type="Proteomes" id="UP000250235">
    <property type="component" value="Unassembled WGS sequence"/>
</dbReference>
<evidence type="ECO:0000313" key="2">
    <source>
        <dbReference type="EMBL" id="KZV39514.1"/>
    </source>
</evidence>